<evidence type="ECO:0000256" key="1">
    <source>
        <dbReference type="SAM" id="MobiDB-lite"/>
    </source>
</evidence>
<reference evidence="5 6" key="1">
    <citation type="journal article" date="2011" name="J. Bacteriol.">
        <title>Genome sequence of the halotolerant marine bacterium Myxococcus fulvus HW-1.</title>
        <authorList>
            <person name="Li Z.F."/>
            <person name="Li X."/>
            <person name="Liu H."/>
            <person name="Liu X."/>
            <person name="Han K."/>
            <person name="Wu Z.H."/>
            <person name="Hu W."/>
            <person name="Li F.F."/>
            <person name="Li Y.Z."/>
        </authorList>
    </citation>
    <scope>NUCLEOTIDE SEQUENCE [LARGE SCALE GENOMIC DNA]</scope>
    <source>
        <strain evidence="6">ATCC BAA-855 / HW-1</strain>
    </source>
</reference>
<feature type="transmembrane region" description="Helical" evidence="2">
    <location>
        <begin position="61"/>
        <end position="80"/>
    </location>
</feature>
<feature type="domain" description="VWFA" evidence="4">
    <location>
        <begin position="89"/>
        <end position="189"/>
    </location>
</feature>
<keyword evidence="2" id="KW-1133">Transmembrane helix</keyword>
<proteinExistence type="predicted"/>
<dbReference type="Proteomes" id="UP000000488">
    <property type="component" value="Chromosome"/>
</dbReference>
<dbReference type="SUPFAM" id="SSF53300">
    <property type="entry name" value="vWA-like"/>
    <property type="match status" value="1"/>
</dbReference>
<organism evidence="5 6">
    <name type="scientific">Myxococcus fulvus (strain ATCC BAA-855 / HW-1)</name>
    <dbReference type="NCBI Taxonomy" id="483219"/>
    <lineage>
        <taxon>Bacteria</taxon>
        <taxon>Pseudomonadati</taxon>
        <taxon>Myxococcota</taxon>
        <taxon>Myxococcia</taxon>
        <taxon>Myxococcales</taxon>
        <taxon>Cystobacterineae</taxon>
        <taxon>Myxococcaceae</taxon>
        <taxon>Myxococcus</taxon>
    </lineage>
</organism>
<evidence type="ECO:0008006" key="7">
    <source>
        <dbReference type="Google" id="ProtNLM"/>
    </source>
</evidence>
<dbReference type="PANTHER" id="PTHR37464">
    <property type="entry name" value="BLL2463 PROTEIN"/>
    <property type="match status" value="1"/>
</dbReference>
<dbReference type="Gene3D" id="3.40.50.410">
    <property type="entry name" value="von Willebrand factor, type A domain"/>
    <property type="match status" value="1"/>
</dbReference>
<feature type="region of interest" description="Disordered" evidence="1">
    <location>
        <begin position="532"/>
        <end position="552"/>
    </location>
</feature>
<dbReference type="AlphaFoldDB" id="F8CD26"/>
<feature type="compositionally biased region" description="Basic and acidic residues" evidence="1">
    <location>
        <begin position="532"/>
        <end position="544"/>
    </location>
</feature>
<feature type="transmembrane region" description="Helical" evidence="2">
    <location>
        <begin position="6"/>
        <end position="24"/>
    </location>
</feature>
<dbReference type="PANTHER" id="PTHR37464:SF1">
    <property type="entry name" value="BLL2463 PROTEIN"/>
    <property type="match status" value="1"/>
</dbReference>
<evidence type="ECO:0000313" key="5">
    <source>
        <dbReference type="EMBL" id="AEI64742.1"/>
    </source>
</evidence>
<feature type="domain" description="Aerotolerance regulator N-terminal" evidence="3">
    <location>
        <begin position="1"/>
        <end position="76"/>
    </location>
</feature>
<sequence>MSFGSPWGLLALGALIPLVAAYFLRRRQKPVVVSALFLWRRPSPRAEAGPRWERFTREASLLLEALAVVAAALFLADVRWGDAARTRHLVLVVDGSLSMSARGPEGVTVLEAVRREAAARVESEAATQVTLLASGGTPRMLAGPEAEPSRALAALESFQAQGADHDPLPTLIWAQELAGAGRRVAFFTDVPPETPALVPASVRWTALGAARGNVALVSAQRRDEGSTATVTLRVARFGEGPEDVEVRLRALPGAGAEAGTERVERVLLPEEGTATLRLTFQGAGDVEVSLPDDALLEDGRARLPPAPGRPIAVALARGLGAPERAAVERFLAVSPEVSRELEAGSADTVLLLGPPGSDARVTVGAGGKPRTFVGPFFSEKGHPLLDDVQLAGVRWTAGDNPPGKPLVSAGDAVLLSEEADGRVHLNVDLSRSNVQRVSAWPVLLSNLMREARRTREGFPRRQLMLGEPLPVVTLAGARYALVGPGGSRPVFGAGEVRLPPPGGPGTYALERDGDVVDTAQVLALDARESDLRGRERADVPAREAGDDDAAGNAPGRARWPLVLLLAALVADFYLTRRETPAASPDAGRAGGTT</sequence>
<evidence type="ECO:0000313" key="6">
    <source>
        <dbReference type="Proteomes" id="UP000000488"/>
    </source>
</evidence>
<dbReference type="HOGENOM" id="CLU_473135_0_0_7"/>
<keyword evidence="2" id="KW-0472">Membrane</keyword>
<gene>
    <name evidence="5" type="ordered locus">LILAB_14185</name>
</gene>
<protein>
    <recommendedName>
        <fullName evidence="7">Aerotolerance regulator N-terminal domain-containing protein</fullName>
    </recommendedName>
</protein>
<dbReference type="Pfam" id="PF13519">
    <property type="entry name" value="VWA_2"/>
    <property type="match status" value="1"/>
</dbReference>
<keyword evidence="2" id="KW-0812">Transmembrane</keyword>
<evidence type="ECO:0000259" key="4">
    <source>
        <dbReference type="Pfam" id="PF13519"/>
    </source>
</evidence>
<dbReference type="KEGG" id="mfu:LILAB_14185"/>
<accession>F8CD26</accession>
<dbReference type="InterPro" id="IPR002035">
    <property type="entry name" value="VWF_A"/>
</dbReference>
<dbReference type="STRING" id="483219.LILAB_14185"/>
<dbReference type="eggNOG" id="COG2304">
    <property type="taxonomic scope" value="Bacteria"/>
</dbReference>
<dbReference type="InterPro" id="IPR036465">
    <property type="entry name" value="vWFA_dom_sf"/>
</dbReference>
<name>F8CD26_MYXFH</name>
<evidence type="ECO:0000259" key="3">
    <source>
        <dbReference type="Pfam" id="PF07584"/>
    </source>
</evidence>
<dbReference type="EMBL" id="CP002830">
    <property type="protein sequence ID" value="AEI64742.1"/>
    <property type="molecule type" value="Genomic_DNA"/>
</dbReference>
<dbReference type="Pfam" id="PF07584">
    <property type="entry name" value="BatA"/>
    <property type="match status" value="1"/>
</dbReference>
<evidence type="ECO:0000256" key="2">
    <source>
        <dbReference type="SAM" id="Phobius"/>
    </source>
</evidence>
<dbReference type="InterPro" id="IPR024163">
    <property type="entry name" value="Aerotolerance_reg_N"/>
</dbReference>